<evidence type="ECO:0000313" key="3">
    <source>
        <dbReference type="Proteomes" id="UP000299102"/>
    </source>
</evidence>
<evidence type="ECO:0000256" key="1">
    <source>
        <dbReference type="SAM" id="MobiDB-lite"/>
    </source>
</evidence>
<protein>
    <submittedName>
        <fullName evidence="2">Uncharacterized protein</fullName>
    </submittedName>
</protein>
<feature type="region of interest" description="Disordered" evidence="1">
    <location>
        <begin position="1"/>
        <end position="36"/>
    </location>
</feature>
<feature type="region of interest" description="Disordered" evidence="1">
    <location>
        <begin position="114"/>
        <end position="140"/>
    </location>
</feature>
<dbReference type="Proteomes" id="UP000299102">
    <property type="component" value="Unassembled WGS sequence"/>
</dbReference>
<dbReference type="OrthoDB" id="9997229at2759"/>
<accession>A0A4C1XL11</accession>
<sequence length="201" mass="21828">MLTSTVQRTKLSRCESSNGSVVMAQNRNAAEKKEGSGSVEPAHYIVRKQFRAVEFHALFLATSSEGIRYLVESDRLDGKETWGIPYSFLKNSGGPLSFPSKILHSFLKRPGLELTPGGPLRTSRRGAAGSDTNSPGPSRLPRVRVQITSQTPPAQAVEVAPDAQGPTQAVLSVCAAEHARRAPRFAPRRTGLHILRLPSIY</sequence>
<comment type="caution">
    <text evidence="2">The sequence shown here is derived from an EMBL/GenBank/DDBJ whole genome shotgun (WGS) entry which is preliminary data.</text>
</comment>
<evidence type="ECO:0000313" key="2">
    <source>
        <dbReference type="EMBL" id="GBP62969.1"/>
    </source>
</evidence>
<dbReference type="EMBL" id="BGZK01000855">
    <property type="protein sequence ID" value="GBP62969.1"/>
    <property type="molecule type" value="Genomic_DNA"/>
</dbReference>
<proteinExistence type="predicted"/>
<name>A0A4C1XL11_EUMVA</name>
<reference evidence="2 3" key="1">
    <citation type="journal article" date="2019" name="Commun. Biol.">
        <title>The bagworm genome reveals a unique fibroin gene that provides high tensile strength.</title>
        <authorList>
            <person name="Kono N."/>
            <person name="Nakamura H."/>
            <person name="Ohtoshi R."/>
            <person name="Tomita M."/>
            <person name="Numata K."/>
            <person name="Arakawa K."/>
        </authorList>
    </citation>
    <scope>NUCLEOTIDE SEQUENCE [LARGE SCALE GENOMIC DNA]</scope>
</reference>
<organism evidence="2 3">
    <name type="scientific">Eumeta variegata</name>
    <name type="common">Bagworm moth</name>
    <name type="synonym">Eumeta japonica</name>
    <dbReference type="NCBI Taxonomy" id="151549"/>
    <lineage>
        <taxon>Eukaryota</taxon>
        <taxon>Metazoa</taxon>
        <taxon>Ecdysozoa</taxon>
        <taxon>Arthropoda</taxon>
        <taxon>Hexapoda</taxon>
        <taxon>Insecta</taxon>
        <taxon>Pterygota</taxon>
        <taxon>Neoptera</taxon>
        <taxon>Endopterygota</taxon>
        <taxon>Lepidoptera</taxon>
        <taxon>Glossata</taxon>
        <taxon>Ditrysia</taxon>
        <taxon>Tineoidea</taxon>
        <taxon>Psychidae</taxon>
        <taxon>Oiketicinae</taxon>
        <taxon>Eumeta</taxon>
    </lineage>
</organism>
<dbReference type="AlphaFoldDB" id="A0A4C1XL11"/>
<gene>
    <name evidence="2" type="ORF">EVAR_44022_1</name>
</gene>
<keyword evidence="3" id="KW-1185">Reference proteome</keyword>
<feature type="compositionally biased region" description="Polar residues" evidence="1">
    <location>
        <begin position="1"/>
        <end position="28"/>
    </location>
</feature>